<comment type="caution">
    <text evidence="2">The sequence shown here is derived from an EMBL/GenBank/DDBJ whole genome shotgun (WGS) entry which is preliminary data.</text>
</comment>
<dbReference type="AlphaFoldDB" id="W7JEJ9"/>
<protein>
    <submittedName>
        <fullName evidence="2">Uncharacterized protein</fullName>
    </submittedName>
</protein>
<reference evidence="2 3" key="1">
    <citation type="journal article" date="2014" name="Genome Announc.">
        <title>Draft Genome Sequence of the Antitrypanosomally Active Sponge-Associated Bacterium Actinokineospora sp. Strain EG49.</title>
        <authorList>
            <person name="Harjes J."/>
            <person name="Ryu T."/>
            <person name="Abdelmohsen U.R."/>
            <person name="Moitinho-Silva L."/>
            <person name="Horn H."/>
            <person name="Ravasi T."/>
            <person name="Hentschel U."/>
        </authorList>
    </citation>
    <scope>NUCLEOTIDE SEQUENCE [LARGE SCALE GENOMIC DNA]</scope>
    <source>
        <strain evidence="2 3">EG49</strain>
    </source>
</reference>
<evidence type="ECO:0000256" key="1">
    <source>
        <dbReference type="SAM" id="MobiDB-lite"/>
    </source>
</evidence>
<dbReference type="EMBL" id="AYXG01000007">
    <property type="protein sequence ID" value="EWC64389.1"/>
    <property type="molecule type" value="Genomic_DNA"/>
</dbReference>
<dbReference type="eggNOG" id="ENOG50322PW">
    <property type="taxonomic scope" value="Bacteria"/>
</dbReference>
<organism evidence="2 3">
    <name type="scientific">Actinokineospora spheciospongiae</name>
    <dbReference type="NCBI Taxonomy" id="909613"/>
    <lineage>
        <taxon>Bacteria</taxon>
        <taxon>Bacillati</taxon>
        <taxon>Actinomycetota</taxon>
        <taxon>Actinomycetes</taxon>
        <taxon>Pseudonocardiales</taxon>
        <taxon>Pseudonocardiaceae</taxon>
        <taxon>Actinokineospora</taxon>
    </lineage>
</organism>
<dbReference type="STRING" id="909613.UO65_0283"/>
<sequence>MADSAADLMADPVGAPMVDSISGSASGPTGDSAAELTVDFHARPERTLTAADRLSLDRDFLSGGADERLSRTPSAPALRHMGGQWWLVNGQDNAAPVVVYATTEGRRFTVGERCAFPLPDGESEVTVGGHRVRVLVSTPPTASAEVPEAITGPETSIGLSGAAVRVQLLFGRKPRHRAVLAAHYREYFTPGVESPKPLERRQTRLCMGLTSHTALERALNEVVTEIWGEPVGHRHELPDYLIRERLLVAADQDLVPHRFCRHTAGPPRLPPVAHGGGPRR</sequence>
<feature type="region of interest" description="Disordered" evidence="1">
    <location>
        <begin position="261"/>
        <end position="280"/>
    </location>
</feature>
<name>W7JEJ9_9PSEU</name>
<evidence type="ECO:0000313" key="3">
    <source>
        <dbReference type="Proteomes" id="UP000019277"/>
    </source>
</evidence>
<proteinExistence type="predicted"/>
<dbReference type="Proteomes" id="UP000019277">
    <property type="component" value="Unassembled WGS sequence"/>
</dbReference>
<gene>
    <name evidence="2" type="ORF">UO65_0283</name>
</gene>
<evidence type="ECO:0000313" key="2">
    <source>
        <dbReference type="EMBL" id="EWC64389.1"/>
    </source>
</evidence>
<accession>W7JEJ9</accession>
<keyword evidence="3" id="KW-1185">Reference proteome</keyword>